<keyword evidence="2" id="KW-1185">Reference proteome</keyword>
<name>A0A9W8ZDZ7_9PLEO</name>
<proteinExistence type="predicted"/>
<evidence type="ECO:0000313" key="2">
    <source>
        <dbReference type="Proteomes" id="UP001140510"/>
    </source>
</evidence>
<dbReference type="EMBL" id="JAPEVA010000046">
    <property type="protein sequence ID" value="KAJ4404073.1"/>
    <property type="molecule type" value="Genomic_DNA"/>
</dbReference>
<comment type="caution">
    <text evidence="1">The sequence shown here is derived from an EMBL/GenBank/DDBJ whole genome shotgun (WGS) entry which is preliminary data.</text>
</comment>
<sequence>MHCLYYKEFAIAPTDGPKDEQCREEYEYLAMLYVLAEMLQDAETKNTAIKMVSHKANAGYGELLTYRTPHEKAMSNFYADAVAGSAVRKLLVAIYVCEVTGGWKLEEPGWPRDFLSEYAPEASKHCVFPRICGKKQYREQTIMTKNTITPPRTAFKFGNLPAASSGLPVPALNANMLTLIVGQGRDKEKFTVLDTTLNPRSKVVVALHSAGEKFIRLPNTNPRVFKLYILLINTSRVFARPVAPENDDILSLLCKLFSLSISSKIKPPRT</sequence>
<organism evidence="1 2">
    <name type="scientific">Didymella pomorum</name>
    <dbReference type="NCBI Taxonomy" id="749634"/>
    <lineage>
        <taxon>Eukaryota</taxon>
        <taxon>Fungi</taxon>
        <taxon>Dikarya</taxon>
        <taxon>Ascomycota</taxon>
        <taxon>Pezizomycotina</taxon>
        <taxon>Dothideomycetes</taxon>
        <taxon>Pleosporomycetidae</taxon>
        <taxon>Pleosporales</taxon>
        <taxon>Pleosporineae</taxon>
        <taxon>Didymellaceae</taxon>
        <taxon>Didymella</taxon>
    </lineage>
</organism>
<reference evidence="1" key="1">
    <citation type="submission" date="2022-10" db="EMBL/GenBank/DDBJ databases">
        <title>Tapping the CABI collections for fungal endophytes: first genome assemblies for Collariella, Neodidymelliopsis, Ascochyta clinopodiicola, Didymella pomorum, Didymosphaeria variabile, Neocosmospora piperis and Neocucurbitaria cava.</title>
        <authorList>
            <person name="Hill R."/>
        </authorList>
    </citation>
    <scope>NUCLEOTIDE SEQUENCE</scope>
    <source>
        <strain evidence="1">IMI 355091</strain>
    </source>
</reference>
<dbReference type="AlphaFoldDB" id="A0A9W8ZDZ7"/>
<dbReference type="Proteomes" id="UP001140510">
    <property type="component" value="Unassembled WGS sequence"/>
</dbReference>
<gene>
    <name evidence="1" type="ORF">N0V91_006183</name>
</gene>
<accession>A0A9W8ZDZ7</accession>
<protein>
    <submittedName>
        <fullName evidence="1">Uncharacterized protein</fullName>
    </submittedName>
</protein>
<dbReference type="OrthoDB" id="1022638at2759"/>
<evidence type="ECO:0000313" key="1">
    <source>
        <dbReference type="EMBL" id="KAJ4404073.1"/>
    </source>
</evidence>